<evidence type="ECO:0000256" key="4">
    <source>
        <dbReference type="ARBA" id="ARBA00022801"/>
    </source>
</evidence>
<dbReference type="RefSeq" id="WP_257529789.1">
    <property type="nucleotide sequence ID" value="NZ_JANKAS010000003.1"/>
</dbReference>
<evidence type="ECO:0000256" key="1">
    <source>
        <dbReference type="ARBA" id="ARBA00001936"/>
    </source>
</evidence>
<evidence type="ECO:0000313" key="11">
    <source>
        <dbReference type="EMBL" id="MCR1898318.1"/>
    </source>
</evidence>
<comment type="catalytic activity">
    <reaction evidence="6 8">
        <text>adenine + H2O + H(+) = hypoxanthine + NH4(+)</text>
        <dbReference type="Rhea" id="RHEA:23688"/>
        <dbReference type="ChEBI" id="CHEBI:15377"/>
        <dbReference type="ChEBI" id="CHEBI:15378"/>
        <dbReference type="ChEBI" id="CHEBI:16708"/>
        <dbReference type="ChEBI" id="CHEBI:17368"/>
        <dbReference type="ChEBI" id="CHEBI:28938"/>
        <dbReference type="EC" id="3.5.4.2"/>
    </reaction>
</comment>
<accession>A0AAE3HFS5</accession>
<dbReference type="Proteomes" id="UP001205748">
    <property type="component" value="Unassembled WGS sequence"/>
</dbReference>
<protein>
    <recommendedName>
        <fullName evidence="7 8">Adenine deaminase</fullName>
        <shortName evidence="8">Adenase</shortName>
        <shortName evidence="8">Adenine aminase</shortName>
        <ecNumber evidence="3 8">3.5.4.2</ecNumber>
    </recommendedName>
</protein>
<comment type="similarity">
    <text evidence="2 8">Belongs to the metallo-dependent hydrolases superfamily. Adenine deaminase family.</text>
</comment>
<dbReference type="GO" id="GO:0006146">
    <property type="term" value="P:adenine catabolic process"/>
    <property type="evidence" value="ECO:0007669"/>
    <property type="project" value="InterPro"/>
</dbReference>
<dbReference type="PANTHER" id="PTHR11113">
    <property type="entry name" value="N-ACETYLGLUCOSAMINE-6-PHOSPHATE DEACETYLASE"/>
    <property type="match status" value="1"/>
</dbReference>
<dbReference type="NCBIfam" id="TIGR01178">
    <property type="entry name" value="ade"/>
    <property type="match status" value="1"/>
</dbReference>
<dbReference type="GO" id="GO:0000034">
    <property type="term" value="F:adenine deaminase activity"/>
    <property type="evidence" value="ECO:0007669"/>
    <property type="project" value="UniProtKB-UniRule"/>
</dbReference>
<evidence type="ECO:0000259" key="10">
    <source>
        <dbReference type="Pfam" id="PF13382"/>
    </source>
</evidence>
<feature type="domain" description="Adenine deaminase C-terminal" evidence="10">
    <location>
        <begin position="426"/>
        <end position="590"/>
    </location>
</feature>
<organism evidence="11 12">
    <name type="scientific">Irregularibacter muris</name>
    <dbReference type="NCBI Taxonomy" id="1796619"/>
    <lineage>
        <taxon>Bacteria</taxon>
        <taxon>Bacillati</taxon>
        <taxon>Bacillota</taxon>
        <taxon>Clostridia</taxon>
        <taxon>Eubacteriales</taxon>
        <taxon>Eubacteriaceae</taxon>
        <taxon>Irregularibacter</taxon>
    </lineage>
</organism>
<gene>
    <name evidence="8 11" type="primary">ade</name>
    <name evidence="11" type="ORF">NSA47_04855</name>
</gene>
<dbReference type="FunFam" id="3.20.20.140:FF:000016">
    <property type="entry name" value="Adenine deaminase"/>
    <property type="match status" value="1"/>
</dbReference>
<dbReference type="InterPro" id="IPR032466">
    <property type="entry name" value="Metal_Hydrolase"/>
</dbReference>
<keyword evidence="12" id="KW-1185">Reference proteome</keyword>
<evidence type="ECO:0000256" key="3">
    <source>
        <dbReference type="ARBA" id="ARBA00012782"/>
    </source>
</evidence>
<dbReference type="Gene3D" id="2.30.40.10">
    <property type="entry name" value="Urease, subunit C, domain 1"/>
    <property type="match status" value="1"/>
</dbReference>
<evidence type="ECO:0000259" key="9">
    <source>
        <dbReference type="Pfam" id="PF01979"/>
    </source>
</evidence>
<dbReference type="Gene3D" id="3.20.20.140">
    <property type="entry name" value="Metal-dependent hydrolases"/>
    <property type="match status" value="1"/>
</dbReference>
<evidence type="ECO:0000256" key="7">
    <source>
        <dbReference type="ARBA" id="ARBA00069718"/>
    </source>
</evidence>
<dbReference type="InterPro" id="IPR006679">
    <property type="entry name" value="Adenine_deam"/>
</dbReference>
<dbReference type="InterPro" id="IPR011059">
    <property type="entry name" value="Metal-dep_hydrolase_composite"/>
</dbReference>
<dbReference type="EC" id="3.5.4.2" evidence="3 8"/>
<dbReference type="SUPFAM" id="SSF51338">
    <property type="entry name" value="Composite domain of metallo-dependent hydrolases"/>
    <property type="match status" value="1"/>
</dbReference>
<dbReference type="CDD" id="cd01295">
    <property type="entry name" value="AdeC"/>
    <property type="match status" value="1"/>
</dbReference>
<dbReference type="SUPFAM" id="SSF51556">
    <property type="entry name" value="Metallo-dependent hydrolases"/>
    <property type="match status" value="1"/>
</dbReference>
<dbReference type="AlphaFoldDB" id="A0AAE3HFS5"/>
<name>A0AAE3HFS5_9FIRM</name>
<dbReference type="InterPro" id="IPR026912">
    <property type="entry name" value="Adenine_deam_C"/>
</dbReference>
<feature type="domain" description="Amidohydrolase-related" evidence="9">
    <location>
        <begin position="78"/>
        <end position="366"/>
    </location>
</feature>
<dbReference type="Pfam" id="PF13382">
    <property type="entry name" value="Adenine_deam_C"/>
    <property type="match status" value="1"/>
</dbReference>
<comment type="cofactor">
    <cofactor evidence="1 8">
        <name>Mn(2+)</name>
        <dbReference type="ChEBI" id="CHEBI:29035"/>
    </cofactor>
</comment>
<proteinExistence type="inferred from homology"/>
<dbReference type="PANTHER" id="PTHR11113:SF2">
    <property type="entry name" value="ADENINE DEAMINASE"/>
    <property type="match status" value="1"/>
</dbReference>
<comment type="caution">
    <text evidence="11">The sequence shown here is derived from an EMBL/GenBank/DDBJ whole genome shotgun (WGS) entry which is preliminary data.</text>
</comment>
<evidence type="ECO:0000256" key="8">
    <source>
        <dbReference type="HAMAP-Rule" id="MF_01518"/>
    </source>
</evidence>
<evidence type="ECO:0000256" key="2">
    <source>
        <dbReference type="ARBA" id="ARBA00006773"/>
    </source>
</evidence>
<reference evidence="11" key="1">
    <citation type="submission" date="2022-07" db="EMBL/GenBank/DDBJ databases">
        <title>Enhanced cultured diversity of the mouse gut microbiota enables custom-made synthetic communities.</title>
        <authorList>
            <person name="Afrizal A."/>
        </authorList>
    </citation>
    <scope>NUCLEOTIDE SEQUENCE</scope>
    <source>
        <strain evidence="11">DSM 28593</strain>
    </source>
</reference>
<sequence length="598" mass="64565">MMNKRFSLQEVTKELVAVAKGTKPAQMVIKGGKLINVNTGEILPHMDVAITHGRIALVGDAAHTIGPDTQVIDAKGLYISPGFMDGHIHVESSMMTVGEYARAVVPHGTTSIYMDPHEIANVLGIEGVGLMTKESRNLPLRTFVAMPSCVPAAPGFEDTGAHIGPKEIKEAMAWEEVVGLGEMMNFPGVIYGDDFIHQELQATLEADKTITGHFSIQETGADLNAYIASGVRCCHESVRAEDALAKMRLGMYVQLREGSAWHDVKETIKSITENSIDSRFATLVSDDTHPNTLITLGHLDHIVKRAIEEGVKPITAIQMVTLNVAQCFGMDKDLGTVSPGRWADIVLLSDLTQVKVEKVIANGELVAEEGKMLVEIPKVEYPEAAKNTMNLAKKLEAKDFVVPTPTPEMTQAKVRVMEIIEAKVGTYARECVLPIENGVVTNDLDQDIIKAVVIERHHGTGTMGKGFVKGFHLKAGAVASTVAHDSHNLLIVGTNDEDMALAGNTLAEVGGGMVAVKDGKVIALLPLPIAGLMCQEPAEEVAKKVEALEEAWKKLGCDLVSPFMTMALIALAVLPELRLTNRGLVDTIKFELVDLFVQ</sequence>
<evidence type="ECO:0000313" key="12">
    <source>
        <dbReference type="Proteomes" id="UP001205748"/>
    </source>
</evidence>
<keyword evidence="5 8" id="KW-0464">Manganese</keyword>
<keyword evidence="4 8" id="KW-0378">Hydrolase</keyword>
<dbReference type="HAMAP" id="MF_01518">
    <property type="entry name" value="Adenine_deamin"/>
    <property type="match status" value="1"/>
</dbReference>
<dbReference type="EMBL" id="JANKAS010000003">
    <property type="protein sequence ID" value="MCR1898318.1"/>
    <property type="molecule type" value="Genomic_DNA"/>
</dbReference>
<dbReference type="Pfam" id="PF01979">
    <property type="entry name" value="Amidohydro_1"/>
    <property type="match status" value="1"/>
</dbReference>
<dbReference type="InterPro" id="IPR006680">
    <property type="entry name" value="Amidohydro-rel"/>
</dbReference>
<evidence type="ECO:0000256" key="6">
    <source>
        <dbReference type="ARBA" id="ARBA00047720"/>
    </source>
</evidence>
<evidence type="ECO:0000256" key="5">
    <source>
        <dbReference type="ARBA" id="ARBA00023211"/>
    </source>
</evidence>